<organism evidence="1 2">
    <name type="scientific">Naganishia adeliensis</name>
    <dbReference type="NCBI Taxonomy" id="92952"/>
    <lineage>
        <taxon>Eukaryota</taxon>
        <taxon>Fungi</taxon>
        <taxon>Dikarya</taxon>
        <taxon>Basidiomycota</taxon>
        <taxon>Agaricomycotina</taxon>
        <taxon>Tremellomycetes</taxon>
        <taxon>Filobasidiales</taxon>
        <taxon>Filobasidiaceae</taxon>
        <taxon>Naganishia</taxon>
    </lineage>
</organism>
<dbReference type="Proteomes" id="UP001230649">
    <property type="component" value="Unassembled WGS sequence"/>
</dbReference>
<comment type="caution">
    <text evidence="1">The sequence shown here is derived from an EMBL/GenBank/DDBJ whole genome shotgun (WGS) entry which is preliminary data.</text>
</comment>
<reference evidence="1" key="1">
    <citation type="submission" date="2023-04" db="EMBL/GenBank/DDBJ databases">
        <title>Draft Genome sequencing of Naganishia species isolated from polar environments using Oxford Nanopore Technology.</title>
        <authorList>
            <person name="Leo P."/>
            <person name="Venkateswaran K."/>
        </authorList>
    </citation>
    <scope>NUCLEOTIDE SEQUENCE</scope>
    <source>
        <strain evidence="1">MNA-CCFEE 5262</strain>
    </source>
</reference>
<protein>
    <submittedName>
        <fullName evidence="1">Uncharacterized protein</fullName>
    </submittedName>
</protein>
<dbReference type="EMBL" id="JASBWS010000013">
    <property type="protein sequence ID" value="KAJ9113081.1"/>
    <property type="molecule type" value="Genomic_DNA"/>
</dbReference>
<evidence type="ECO:0000313" key="2">
    <source>
        <dbReference type="Proteomes" id="UP001230649"/>
    </source>
</evidence>
<proteinExistence type="predicted"/>
<accession>A0ACC2WQH7</accession>
<gene>
    <name evidence="1" type="ORF">QFC20_001968</name>
</gene>
<evidence type="ECO:0000313" key="1">
    <source>
        <dbReference type="EMBL" id="KAJ9113081.1"/>
    </source>
</evidence>
<sequence length="873" mass="96397">MSQHLILLIDPDHAPFISPKFNANAYANTILAGEPYDPEAQIPAPPVEQESSTVLHDATEEADGGAFLSGSLNVEGDVGLALARLDYGIVTDKHDILLDHLSESTTLSTNLSTVRTSLFQLDTSLNKLQTKIHTPYVTLQSEVSRLEKARTASELLRRAGRFLVLARRLETQMGFVTKPATPATATPNIQQKTDSPNPNRTPTLRPGHEPGSPKPEGEEEGEREREMLKAALTIAELGEFTISEAACVILRKGCAPEDTLLGTSTDDQPATGESDALPTDVPLESLDFVAQQAPVIARSKETIISEMENMVVQGLANLTAYNMRLLPQLVQNLLADLNDAVESRIAKAFDMTSIGKEVAAREQQSHTPASAASSLLYRTTRGKHAAETAPSNQTIGTWTQVLWKRMDMLIEDISQCCIKVYTLEKVLRRKKDAATQVDFLMEAMKSFSTGYPKLLRLFHDFFAKIAIHTDTVYSQEYQSPETILILRSVGTFEKLYLARTTNRINEAVNASFAGGPRQPPGATDGVTVGRIMVNELDAARIDPLLSWSVSRVVAKTMEYIVSRSETLIAKDFSATSLIGPLATGGQLMNSSVISYLYQLVSNLEYSLPGFAPKMQEILKPSMEAGIKVYTRATDALNAAFKREIGNIIARMHRVDFSKPVDPMSMAGGSGGSPYIKDLADKLNFIRLELLNRMSLGDFMKEWVLSIVSFVINTFLLHASITRPLGESGKLKLTGDMTELEFALGIFLTTGTVQGQRNTMRLEMAGDAYKALRTFRTCLFLDNASLSHPEETSGLPTLILLHHIIVLSPLQLPHQIHEWSETEYALWVDKHTPEESWRLLEKAVDGQREGQGAQEWRSLIREVLEHAREHGEQK</sequence>
<keyword evidence="2" id="KW-1185">Reference proteome</keyword>
<name>A0ACC2WQH7_9TREE</name>